<evidence type="ECO:0000313" key="2">
    <source>
        <dbReference type="Proteomes" id="UP001157733"/>
    </source>
</evidence>
<accession>A0ABM9HHU8</accession>
<dbReference type="Gene3D" id="1.10.3230.30">
    <property type="entry name" value="Phage gp6-like head-tail connector protein"/>
    <property type="match status" value="1"/>
</dbReference>
<dbReference type="NCBIfam" id="TIGR02215">
    <property type="entry name" value="phage_chp_gp8"/>
    <property type="match status" value="2"/>
</dbReference>
<proteinExistence type="predicted"/>
<protein>
    <recommendedName>
        <fullName evidence="3">Phage gp6-like head-tail connector protein</fullName>
    </recommendedName>
</protein>
<dbReference type="CDD" id="cd08054">
    <property type="entry name" value="gp6"/>
    <property type="match status" value="1"/>
</dbReference>
<dbReference type="RefSeq" id="WP_282012553.1">
    <property type="nucleotide sequence ID" value="NZ_OX336137.1"/>
</dbReference>
<gene>
    <name evidence="1" type="ORF">NSPWAT_2887</name>
</gene>
<dbReference type="Proteomes" id="UP001157733">
    <property type="component" value="Chromosome"/>
</dbReference>
<organism evidence="1 2">
    <name type="scientific">Nitrospina watsonii</name>
    <dbReference type="NCBI Taxonomy" id="1323948"/>
    <lineage>
        <taxon>Bacteria</taxon>
        <taxon>Pseudomonadati</taxon>
        <taxon>Nitrospinota/Tectimicrobiota group</taxon>
        <taxon>Nitrospinota</taxon>
        <taxon>Nitrospinia</taxon>
        <taxon>Nitrospinales</taxon>
        <taxon>Nitrospinaceae</taxon>
        <taxon>Nitrospina</taxon>
    </lineage>
</organism>
<evidence type="ECO:0008006" key="3">
    <source>
        <dbReference type="Google" id="ProtNLM"/>
    </source>
</evidence>
<dbReference type="InterPro" id="IPR011738">
    <property type="entry name" value="Phage_CHP"/>
</dbReference>
<sequence>MARILKTAPAEEPLSLAEVKAYLKVTSADDDALITCILAGVRRACEAWTGRALVTQTWTVWLDGFPRASRCEAPHSGYFDLPVDHFDRVSPIIHLPLPPLQSVTFLKTYGADNQAATFDSVRYFVDTASQPGRIVLNASASWPSGLRNANAVEIEFVAGYGAAATVPESIKQGLLIWTQLLYANQKWLFESGDEVTGLAAMNREALPAQVEALWQPFRLFSLQGGR</sequence>
<name>A0ABM9HHU8_9BACT</name>
<keyword evidence="2" id="KW-1185">Reference proteome</keyword>
<evidence type="ECO:0000313" key="1">
    <source>
        <dbReference type="EMBL" id="CAI2719743.1"/>
    </source>
</evidence>
<dbReference type="EMBL" id="OX336137">
    <property type="protein sequence ID" value="CAI2719743.1"/>
    <property type="molecule type" value="Genomic_DNA"/>
</dbReference>
<reference evidence="1 2" key="1">
    <citation type="submission" date="2022-09" db="EMBL/GenBank/DDBJ databases">
        <authorList>
            <person name="Kop L."/>
        </authorList>
    </citation>
    <scope>NUCLEOTIDE SEQUENCE [LARGE SCALE GENOMIC DNA]</scope>
    <source>
        <strain evidence="1 2">347</strain>
    </source>
</reference>